<protein>
    <recommendedName>
        <fullName evidence="5">Transmembrane protein</fullName>
    </recommendedName>
</protein>
<dbReference type="Proteomes" id="UP001221757">
    <property type="component" value="Unassembled WGS sequence"/>
</dbReference>
<organism evidence="3 4">
    <name type="scientific">Mycena rosella</name>
    <name type="common">Pink bonnet</name>
    <name type="synonym">Agaricus rosellus</name>
    <dbReference type="NCBI Taxonomy" id="1033263"/>
    <lineage>
        <taxon>Eukaryota</taxon>
        <taxon>Fungi</taxon>
        <taxon>Dikarya</taxon>
        <taxon>Basidiomycota</taxon>
        <taxon>Agaricomycotina</taxon>
        <taxon>Agaricomycetes</taxon>
        <taxon>Agaricomycetidae</taxon>
        <taxon>Agaricales</taxon>
        <taxon>Marasmiineae</taxon>
        <taxon>Mycenaceae</taxon>
        <taxon>Mycena</taxon>
    </lineage>
</organism>
<accession>A0AAD7DM66</accession>
<evidence type="ECO:0000256" key="1">
    <source>
        <dbReference type="SAM" id="MobiDB-lite"/>
    </source>
</evidence>
<evidence type="ECO:0000256" key="2">
    <source>
        <dbReference type="SAM" id="Phobius"/>
    </source>
</evidence>
<keyword evidence="4" id="KW-1185">Reference proteome</keyword>
<dbReference type="AlphaFoldDB" id="A0AAD7DM66"/>
<evidence type="ECO:0008006" key="5">
    <source>
        <dbReference type="Google" id="ProtNLM"/>
    </source>
</evidence>
<gene>
    <name evidence="3" type="ORF">B0H17DRAFT_1057408</name>
</gene>
<evidence type="ECO:0000313" key="3">
    <source>
        <dbReference type="EMBL" id="KAJ7694658.1"/>
    </source>
</evidence>
<feature type="compositionally biased region" description="Basic residues" evidence="1">
    <location>
        <begin position="90"/>
        <end position="103"/>
    </location>
</feature>
<feature type="transmembrane region" description="Helical" evidence="2">
    <location>
        <begin position="6"/>
        <end position="26"/>
    </location>
</feature>
<dbReference type="EMBL" id="JARKIE010000041">
    <property type="protein sequence ID" value="KAJ7694658.1"/>
    <property type="molecule type" value="Genomic_DNA"/>
</dbReference>
<keyword evidence="2" id="KW-0812">Transmembrane</keyword>
<keyword evidence="2" id="KW-0472">Membrane</keyword>
<comment type="caution">
    <text evidence="3">The sequence shown here is derived from an EMBL/GenBank/DDBJ whole genome shotgun (WGS) entry which is preliminary data.</text>
</comment>
<name>A0AAD7DM66_MYCRO</name>
<evidence type="ECO:0000313" key="4">
    <source>
        <dbReference type="Proteomes" id="UP001221757"/>
    </source>
</evidence>
<keyword evidence="2" id="KW-1133">Transmembrane helix</keyword>
<sequence>MHSQEAMYPFPCANIISHLYQLYSLFLSFFSGPRCLRVHSNLRNPFFVYFSVPFSLFLASFAPRSLYFWILDPLECLNGKGGEKPDKKVRNIKKERKRETKRS</sequence>
<feature type="region of interest" description="Disordered" evidence="1">
    <location>
        <begin position="80"/>
        <end position="103"/>
    </location>
</feature>
<reference evidence="3" key="1">
    <citation type="submission" date="2023-03" db="EMBL/GenBank/DDBJ databases">
        <title>Massive genome expansion in bonnet fungi (Mycena s.s.) driven by repeated elements and novel gene families across ecological guilds.</title>
        <authorList>
            <consortium name="Lawrence Berkeley National Laboratory"/>
            <person name="Harder C.B."/>
            <person name="Miyauchi S."/>
            <person name="Viragh M."/>
            <person name="Kuo A."/>
            <person name="Thoen E."/>
            <person name="Andreopoulos B."/>
            <person name="Lu D."/>
            <person name="Skrede I."/>
            <person name="Drula E."/>
            <person name="Henrissat B."/>
            <person name="Morin E."/>
            <person name="Kohler A."/>
            <person name="Barry K."/>
            <person name="LaButti K."/>
            <person name="Morin E."/>
            <person name="Salamov A."/>
            <person name="Lipzen A."/>
            <person name="Mereny Z."/>
            <person name="Hegedus B."/>
            <person name="Baldrian P."/>
            <person name="Stursova M."/>
            <person name="Weitz H."/>
            <person name="Taylor A."/>
            <person name="Grigoriev I.V."/>
            <person name="Nagy L.G."/>
            <person name="Martin F."/>
            <person name="Kauserud H."/>
        </authorList>
    </citation>
    <scope>NUCLEOTIDE SEQUENCE</scope>
    <source>
        <strain evidence="3">CBHHK067</strain>
    </source>
</reference>
<feature type="transmembrane region" description="Helical" evidence="2">
    <location>
        <begin position="46"/>
        <end position="70"/>
    </location>
</feature>
<proteinExistence type="predicted"/>